<dbReference type="EMBL" id="CM026426">
    <property type="protein sequence ID" value="KAG0575262.1"/>
    <property type="molecule type" value="Genomic_DNA"/>
</dbReference>
<dbReference type="AlphaFoldDB" id="A0A8T0HVW8"/>
<keyword evidence="2" id="KW-1185">Reference proteome</keyword>
<organism evidence="1 2">
    <name type="scientific">Ceratodon purpureus</name>
    <name type="common">Fire moss</name>
    <name type="synonym">Dicranum purpureum</name>
    <dbReference type="NCBI Taxonomy" id="3225"/>
    <lineage>
        <taxon>Eukaryota</taxon>
        <taxon>Viridiplantae</taxon>
        <taxon>Streptophyta</taxon>
        <taxon>Embryophyta</taxon>
        <taxon>Bryophyta</taxon>
        <taxon>Bryophytina</taxon>
        <taxon>Bryopsida</taxon>
        <taxon>Dicranidae</taxon>
        <taxon>Pseudoditrichales</taxon>
        <taxon>Ditrichaceae</taxon>
        <taxon>Ceratodon</taxon>
    </lineage>
</organism>
<gene>
    <name evidence="1" type="ORF">KC19_VG331400</name>
</gene>
<reference evidence="1" key="1">
    <citation type="submission" date="2020-06" db="EMBL/GenBank/DDBJ databases">
        <title>WGS assembly of Ceratodon purpureus strain R40.</title>
        <authorList>
            <person name="Carey S.B."/>
            <person name="Jenkins J."/>
            <person name="Shu S."/>
            <person name="Lovell J.T."/>
            <person name="Sreedasyam A."/>
            <person name="Maumus F."/>
            <person name="Tiley G.P."/>
            <person name="Fernandez-Pozo N."/>
            <person name="Barry K."/>
            <person name="Chen C."/>
            <person name="Wang M."/>
            <person name="Lipzen A."/>
            <person name="Daum C."/>
            <person name="Saski C.A."/>
            <person name="Payton A.C."/>
            <person name="Mcbreen J.C."/>
            <person name="Conrad R.E."/>
            <person name="Kollar L.M."/>
            <person name="Olsson S."/>
            <person name="Huttunen S."/>
            <person name="Landis J.B."/>
            <person name="Wickett N.J."/>
            <person name="Johnson M.G."/>
            <person name="Rensing S.A."/>
            <person name="Grimwood J."/>
            <person name="Schmutz J."/>
            <person name="Mcdaniel S.F."/>
        </authorList>
    </citation>
    <scope>NUCLEOTIDE SEQUENCE</scope>
    <source>
        <strain evidence="1">R40</strain>
    </source>
</reference>
<accession>A0A8T0HVW8</accession>
<evidence type="ECO:0000313" key="2">
    <source>
        <dbReference type="Proteomes" id="UP000822688"/>
    </source>
</evidence>
<protein>
    <submittedName>
        <fullName evidence="1">Uncharacterized protein</fullName>
    </submittedName>
</protein>
<sequence>MHALVGLGFFAPPSQARSSRLLLLANPGSVVLLKIGNRSADRNELAFGMEVCCKFYPALSSF</sequence>
<name>A0A8T0HVW8_CERPU</name>
<evidence type="ECO:0000313" key="1">
    <source>
        <dbReference type="EMBL" id="KAG0575262.1"/>
    </source>
</evidence>
<comment type="caution">
    <text evidence="1">The sequence shown here is derived from an EMBL/GenBank/DDBJ whole genome shotgun (WGS) entry which is preliminary data.</text>
</comment>
<dbReference type="Proteomes" id="UP000822688">
    <property type="component" value="Chromosome V"/>
</dbReference>
<proteinExistence type="predicted"/>